<sequence length="441" mass="47394">MASGMESTRDLSGGAANGSRVSLQLDGDGEAASLSRLQQMSRQTGFQLAAAFGSASSSRNAEHALSSRQGFGFMQSYMTAGVCNPGRWSLRPWSHYKTTENQGQSVLLKLTPNLPHNTDKTGDLSLSLGPPSSSSSPPTPKQPAFSGEFTMLYDGKVAVYESMPIDKAQAIMLLAGSVASGSSETAAAAVNLLLSANNISQSSSSNSKCSALPQARKASLQRFLEKRKESQIKEVISFSSSPPDAHRLLLIQSKKPHLFLVVPTAILTFHARAVVVRPANVVVVDHRDEELGLGRGCKLRGRTAELRRRPAAASGGRLRRAAVPGRGGDHRAPAGGVERIGAAAVEEDPGRVLEGAAFALWMLLTSGSAIKLDQASKMEILSNKAEVVDRMFSGDDGPAHMVRLQRVWACGMNRLRERYLEGVETFRRSKLYDKTSERLFD</sequence>
<dbReference type="PANTHER" id="PTHR33077:SF61">
    <property type="entry name" value="PROTEIN TIFY 3A-RELATED"/>
    <property type="match status" value="1"/>
</dbReference>
<dbReference type="Pfam" id="PF06200">
    <property type="entry name" value="tify"/>
    <property type="match status" value="1"/>
</dbReference>
<feature type="region of interest" description="Disordered" evidence="2">
    <location>
        <begin position="308"/>
        <end position="335"/>
    </location>
</feature>
<dbReference type="Gramene" id="EFJ07548">
    <property type="protein sequence ID" value="EFJ07548"/>
    <property type="gene ID" value="SELMODRAFT_448406"/>
</dbReference>
<feature type="domain" description="Tify" evidence="3">
    <location>
        <begin position="142"/>
        <end position="177"/>
    </location>
</feature>
<name>D8T727_SELML</name>
<evidence type="ECO:0000313" key="4">
    <source>
        <dbReference type="EMBL" id="EFJ07548.1"/>
    </source>
</evidence>
<dbReference type="GO" id="GO:0009611">
    <property type="term" value="P:response to wounding"/>
    <property type="evidence" value="ECO:0000318"/>
    <property type="project" value="GO_Central"/>
</dbReference>
<evidence type="ECO:0000313" key="5">
    <source>
        <dbReference type="Proteomes" id="UP000001514"/>
    </source>
</evidence>
<evidence type="ECO:0000256" key="2">
    <source>
        <dbReference type="SAM" id="MobiDB-lite"/>
    </source>
</evidence>
<keyword evidence="5" id="KW-1185">Reference proteome</keyword>
<dbReference type="HOGENOM" id="CLU_621743_0_0_1"/>
<dbReference type="GO" id="GO:0005634">
    <property type="term" value="C:nucleus"/>
    <property type="evidence" value="ECO:0000318"/>
    <property type="project" value="GO_Central"/>
</dbReference>
<dbReference type="Proteomes" id="UP000001514">
    <property type="component" value="Unassembled WGS sequence"/>
</dbReference>
<dbReference type="GO" id="GO:2000022">
    <property type="term" value="P:regulation of jasmonic acid mediated signaling pathway"/>
    <property type="evidence" value="ECO:0000318"/>
    <property type="project" value="GO_Central"/>
</dbReference>
<feature type="compositionally biased region" description="Low complexity" evidence="2">
    <location>
        <begin position="124"/>
        <end position="136"/>
    </location>
</feature>
<comment type="similarity">
    <text evidence="1">Belongs to the TIFY/JAZ family.</text>
</comment>
<feature type="region of interest" description="Disordered" evidence="2">
    <location>
        <begin position="1"/>
        <end position="22"/>
    </location>
</feature>
<dbReference type="KEGG" id="smo:SELMODRAFT_448406"/>
<organism evidence="5">
    <name type="scientific">Selaginella moellendorffii</name>
    <name type="common">Spikemoss</name>
    <dbReference type="NCBI Taxonomy" id="88036"/>
    <lineage>
        <taxon>Eukaryota</taxon>
        <taxon>Viridiplantae</taxon>
        <taxon>Streptophyta</taxon>
        <taxon>Embryophyta</taxon>
        <taxon>Tracheophyta</taxon>
        <taxon>Lycopodiopsida</taxon>
        <taxon>Selaginellales</taxon>
        <taxon>Selaginellaceae</taxon>
        <taxon>Selaginella</taxon>
    </lineage>
</organism>
<dbReference type="Pfam" id="PF09425">
    <property type="entry name" value="Jas_motif"/>
    <property type="match status" value="1"/>
</dbReference>
<dbReference type="SMART" id="SM00979">
    <property type="entry name" value="TIFY"/>
    <property type="match status" value="1"/>
</dbReference>
<evidence type="ECO:0000256" key="1">
    <source>
        <dbReference type="ARBA" id="ARBA00008614"/>
    </source>
</evidence>
<proteinExistence type="inferred from homology"/>
<dbReference type="EMBL" id="GL377684">
    <property type="protein sequence ID" value="EFJ07548.1"/>
    <property type="molecule type" value="Genomic_DNA"/>
</dbReference>
<dbReference type="PANTHER" id="PTHR33077">
    <property type="entry name" value="PROTEIN TIFY 4A-RELATED-RELATED"/>
    <property type="match status" value="1"/>
</dbReference>
<dbReference type="InterPro" id="IPR010399">
    <property type="entry name" value="Tify_dom"/>
</dbReference>
<dbReference type="InterPro" id="IPR018467">
    <property type="entry name" value="CCT_CS"/>
</dbReference>
<accession>D8T727</accession>
<evidence type="ECO:0000259" key="3">
    <source>
        <dbReference type="PROSITE" id="PS51320"/>
    </source>
</evidence>
<dbReference type="InterPro" id="IPR040390">
    <property type="entry name" value="TIFY/JAZ"/>
</dbReference>
<dbReference type="InParanoid" id="D8T727"/>
<feature type="region of interest" description="Disordered" evidence="2">
    <location>
        <begin position="111"/>
        <end position="146"/>
    </location>
</feature>
<reference evidence="4 5" key="1">
    <citation type="journal article" date="2011" name="Science">
        <title>The Selaginella genome identifies genetic changes associated with the evolution of vascular plants.</title>
        <authorList>
            <person name="Banks J.A."/>
            <person name="Nishiyama T."/>
            <person name="Hasebe M."/>
            <person name="Bowman J.L."/>
            <person name="Gribskov M."/>
            <person name="dePamphilis C."/>
            <person name="Albert V.A."/>
            <person name="Aono N."/>
            <person name="Aoyama T."/>
            <person name="Ambrose B.A."/>
            <person name="Ashton N.W."/>
            <person name="Axtell M.J."/>
            <person name="Barker E."/>
            <person name="Barker M.S."/>
            <person name="Bennetzen J.L."/>
            <person name="Bonawitz N.D."/>
            <person name="Chapple C."/>
            <person name="Cheng C."/>
            <person name="Correa L.G."/>
            <person name="Dacre M."/>
            <person name="DeBarry J."/>
            <person name="Dreyer I."/>
            <person name="Elias M."/>
            <person name="Engstrom E.M."/>
            <person name="Estelle M."/>
            <person name="Feng L."/>
            <person name="Finet C."/>
            <person name="Floyd S.K."/>
            <person name="Frommer W.B."/>
            <person name="Fujita T."/>
            <person name="Gramzow L."/>
            <person name="Gutensohn M."/>
            <person name="Harholt J."/>
            <person name="Hattori M."/>
            <person name="Heyl A."/>
            <person name="Hirai T."/>
            <person name="Hiwatashi Y."/>
            <person name="Ishikawa M."/>
            <person name="Iwata M."/>
            <person name="Karol K.G."/>
            <person name="Koehler B."/>
            <person name="Kolukisaoglu U."/>
            <person name="Kubo M."/>
            <person name="Kurata T."/>
            <person name="Lalonde S."/>
            <person name="Li K."/>
            <person name="Li Y."/>
            <person name="Litt A."/>
            <person name="Lyons E."/>
            <person name="Manning G."/>
            <person name="Maruyama T."/>
            <person name="Michael T.P."/>
            <person name="Mikami K."/>
            <person name="Miyazaki S."/>
            <person name="Morinaga S."/>
            <person name="Murata T."/>
            <person name="Mueller-Roeber B."/>
            <person name="Nelson D.R."/>
            <person name="Obara M."/>
            <person name="Oguri Y."/>
            <person name="Olmstead R.G."/>
            <person name="Onodera N."/>
            <person name="Petersen B.L."/>
            <person name="Pils B."/>
            <person name="Prigge M."/>
            <person name="Rensing S.A."/>
            <person name="Riano-Pachon D.M."/>
            <person name="Roberts A.W."/>
            <person name="Sato Y."/>
            <person name="Scheller H.V."/>
            <person name="Schulz B."/>
            <person name="Schulz C."/>
            <person name="Shakirov E.V."/>
            <person name="Shibagaki N."/>
            <person name="Shinohara N."/>
            <person name="Shippen D.E."/>
            <person name="Soerensen I."/>
            <person name="Sotooka R."/>
            <person name="Sugimoto N."/>
            <person name="Sugita M."/>
            <person name="Sumikawa N."/>
            <person name="Tanurdzic M."/>
            <person name="Theissen G."/>
            <person name="Ulvskov P."/>
            <person name="Wakazuki S."/>
            <person name="Weng J.K."/>
            <person name="Willats W.W."/>
            <person name="Wipf D."/>
            <person name="Wolf P.G."/>
            <person name="Yang L."/>
            <person name="Zimmer A.D."/>
            <person name="Zhu Q."/>
            <person name="Mitros T."/>
            <person name="Hellsten U."/>
            <person name="Loque D."/>
            <person name="Otillar R."/>
            <person name="Salamov A."/>
            <person name="Schmutz J."/>
            <person name="Shapiro H."/>
            <person name="Lindquist E."/>
            <person name="Lucas S."/>
            <person name="Rokhsar D."/>
            <person name="Grigoriev I.V."/>
        </authorList>
    </citation>
    <scope>NUCLEOTIDE SEQUENCE [LARGE SCALE GENOMIC DNA]</scope>
</reference>
<protein>
    <recommendedName>
        <fullName evidence="3">Tify domain-containing protein</fullName>
    </recommendedName>
</protein>
<gene>
    <name evidence="4" type="ORF">SELMODRAFT_448406</name>
</gene>
<dbReference type="PROSITE" id="PS51320">
    <property type="entry name" value="TIFY"/>
    <property type="match status" value="1"/>
</dbReference>
<dbReference type="AlphaFoldDB" id="D8T727"/>
<dbReference type="GO" id="GO:0031347">
    <property type="term" value="P:regulation of defense response"/>
    <property type="evidence" value="ECO:0000318"/>
    <property type="project" value="GO_Central"/>
</dbReference>